<comment type="caution">
    <text evidence="1">The sequence shown here is derived from an EMBL/GenBank/DDBJ whole genome shotgun (WGS) entry which is preliminary data.</text>
</comment>
<reference evidence="1" key="1">
    <citation type="journal article" date="2014" name="Int. J. Syst. Evol. Microbiol.">
        <title>Complete genome sequence of Corynebacterium casei LMG S-19264T (=DSM 44701T), isolated from a smear-ripened cheese.</title>
        <authorList>
            <consortium name="US DOE Joint Genome Institute (JGI-PGF)"/>
            <person name="Walter F."/>
            <person name="Albersmeier A."/>
            <person name="Kalinowski J."/>
            <person name="Ruckert C."/>
        </authorList>
    </citation>
    <scope>NUCLEOTIDE SEQUENCE</scope>
    <source>
        <strain evidence="1">CGMCC 1.15085</strain>
    </source>
</reference>
<dbReference type="InterPro" id="IPR036388">
    <property type="entry name" value="WH-like_DNA-bd_sf"/>
</dbReference>
<keyword evidence="2" id="KW-1185">Reference proteome</keyword>
<dbReference type="InterPro" id="IPR036390">
    <property type="entry name" value="WH_DNA-bd_sf"/>
</dbReference>
<organism evidence="1 2">
    <name type="scientific">Flexivirga endophytica</name>
    <dbReference type="NCBI Taxonomy" id="1849103"/>
    <lineage>
        <taxon>Bacteria</taxon>
        <taxon>Bacillati</taxon>
        <taxon>Actinomycetota</taxon>
        <taxon>Actinomycetes</taxon>
        <taxon>Micrococcales</taxon>
        <taxon>Dermacoccaceae</taxon>
        <taxon>Flexivirga</taxon>
    </lineage>
</organism>
<reference evidence="1" key="2">
    <citation type="submission" date="2020-09" db="EMBL/GenBank/DDBJ databases">
        <authorList>
            <person name="Sun Q."/>
            <person name="Zhou Y."/>
        </authorList>
    </citation>
    <scope>NUCLEOTIDE SEQUENCE</scope>
    <source>
        <strain evidence="1">CGMCC 1.15085</strain>
    </source>
</reference>
<dbReference type="EMBL" id="BMHI01000003">
    <property type="protein sequence ID" value="GGB32374.1"/>
    <property type="molecule type" value="Genomic_DNA"/>
</dbReference>
<evidence type="ECO:0000313" key="1">
    <source>
        <dbReference type="EMBL" id="GGB32374.1"/>
    </source>
</evidence>
<protein>
    <recommendedName>
        <fullName evidence="3">ArsR family transcriptional regulator</fullName>
    </recommendedName>
</protein>
<accession>A0A916T7R0</accession>
<dbReference type="AlphaFoldDB" id="A0A916T7R0"/>
<sequence>MEITDPVMVRSLVRDEAATYLAPFLHDDHSVGEAAELLHLSLSKVHYWVRSLYDAGLLEVVAETRRKGRSIKRYQAIATEFVVPAEVLPSGHFERVMRRSNAEMTEALVAAAPEWVLAGDFRIHASSPTRGTQDRVQRASADRGDVTHQSMWMVRISEEEARELAAALNALRDRWIARSKDESDLTPYQVSVALAPMPD</sequence>
<proteinExistence type="predicted"/>
<evidence type="ECO:0000313" key="2">
    <source>
        <dbReference type="Proteomes" id="UP000636793"/>
    </source>
</evidence>
<dbReference type="RefSeq" id="WP_188837209.1">
    <property type="nucleotide sequence ID" value="NZ_BMHI01000003.1"/>
</dbReference>
<dbReference type="Gene3D" id="1.10.10.10">
    <property type="entry name" value="Winged helix-like DNA-binding domain superfamily/Winged helix DNA-binding domain"/>
    <property type="match status" value="1"/>
</dbReference>
<dbReference type="Proteomes" id="UP000636793">
    <property type="component" value="Unassembled WGS sequence"/>
</dbReference>
<gene>
    <name evidence="1" type="ORF">GCM10011492_23790</name>
</gene>
<dbReference type="SUPFAM" id="SSF46785">
    <property type="entry name" value="Winged helix' DNA-binding domain"/>
    <property type="match status" value="1"/>
</dbReference>
<evidence type="ECO:0008006" key="3">
    <source>
        <dbReference type="Google" id="ProtNLM"/>
    </source>
</evidence>
<name>A0A916T7R0_9MICO</name>